<organism evidence="2 3">
    <name type="scientific">Vitis vinifera</name>
    <name type="common">Grape</name>
    <dbReference type="NCBI Taxonomy" id="29760"/>
    <lineage>
        <taxon>Eukaryota</taxon>
        <taxon>Viridiplantae</taxon>
        <taxon>Streptophyta</taxon>
        <taxon>Embryophyta</taxon>
        <taxon>Tracheophyta</taxon>
        <taxon>Spermatophyta</taxon>
        <taxon>Magnoliopsida</taxon>
        <taxon>eudicotyledons</taxon>
        <taxon>Gunneridae</taxon>
        <taxon>Pentapetalae</taxon>
        <taxon>rosids</taxon>
        <taxon>Vitales</taxon>
        <taxon>Vitaceae</taxon>
        <taxon>Viteae</taxon>
        <taxon>Vitis</taxon>
    </lineage>
</organism>
<dbReference type="AlphaFoldDB" id="A0A438K390"/>
<evidence type="ECO:0000313" key="3">
    <source>
        <dbReference type="Proteomes" id="UP000288805"/>
    </source>
</evidence>
<feature type="coiled-coil region" evidence="1">
    <location>
        <begin position="139"/>
        <end position="170"/>
    </location>
</feature>
<gene>
    <name evidence="2" type="ORF">CK203_009209</name>
</gene>
<dbReference type="PANTHER" id="PTHR37984">
    <property type="entry name" value="PROTEIN CBG26694"/>
    <property type="match status" value="1"/>
</dbReference>
<dbReference type="SUPFAM" id="SSF53098">
    <property type="entry name" value="Ribonuclease H-like"/>
    <property type="match status" value="1"/>
</dbReference>
<dbReference type="Proteomes" id="UP000288805">
    <property type="component" value="Unassembled WGS sequence"/>
</dbReference>
<keyword evidence="1" id="KW-0175">Coiled coil</keyword>
<comment type="caution">
    <text evidence="2">The sequence shown here is derived from an EMBL/GenBank/DDBJ whole genome shotgun (WGS) entry which is preliminary data.</text>
</comment>
<evidence type="ECO:0000256" key="1">
    <source>
        <dbReference type="SAM" id="Coils"/>
    </source>
</evidence>
<dbReference type="EMBL" id="QGNW01000018">
    <property type="protein sequence ID" value="RVX15692.1"/>
    <property type="molecule type" value="Genomic_DNA"/>
</dbReference>
<sequence>MPSSKGSSTEYWTLHGLTNFECYLGVFKKAHFIPYRRTSDASHIARLFFHEIARLHETDNQTKAVNKTLGNLIRSICGDKPKQWDYALAQANFAYNNVVHGAKQKSPFAVVYMKPPKHALDLVRLPRAPTLSTTVEHMAEKVQAMQGETKKRLEEANAKHKATADKHRRHKVFQVGAMVMVFLYIGISKNFNVSDLNEYHSPDKPFYPDCDLRLNFIQVEGIDIGQIVPRK</sequence>
<proteinExistence type="predicted"/>
<dbReference type="PANTHER" id="PTHR37984:SF5">
    <property type="entry name" value="PROTEIN NYNRIN-LIKE"/>
    <property type="match status" value="1"/>
</dbReference>
<dbReference type="GO" id="GO:0003676">
    <property type="term" value="F:nucleic acid binding"/>
    <property type="evidence" value="ECO:0007669"/>
    <property type="project" value="InterPro"/>
</dbReference>
<name>A0A438K390_VITVI</name>
<dbReference type="InterPro" id="IPR036397">
    <property type="entry name" value="RNaseH_sf"/>
</dbReference>
<accession>A0A438K390</accession>
<dbReference type="Gene3D" id="3.30.420.10">
    <property type="entry name" value="Ribonuclease H-like superfamily/Ribonuclease H"/>
    <property type="match status" value="1"/>
</dbReference>
<evidence type="ECO:0000313" key="2">
    <source>
        <dbReference type="EMBL" id="RVX15692.1"/>
    </source>
</evidence>
<dbReference type="InterPro" id="IPR012337">
    <property type="entry name" value="RNaseH-like_sf"/>
</dbReference>
<protein>
    <submittedName>
        <fullName evidence="2">Uncharacterized protein</fullName>
    </submittedName>
</protein>
<reference evidence="2 3" key="1">
    <citation type="journal article" date="2018" name="PLoS Genet.">
        <title>Population sequencing reveals clonal diversity and ancestral inbreeding in the grapevine cultivar Chardonnay.</title>
        <authorList>
            <person name="Roach M.J."/>
            <person name="Johnson D.L."/>
            <person name="Bohlmann J."/>
            <person name="van Vuuren H.J."/>
            <person name="Jones S.J."/>
            <person name="Pretorius I.S."/>
            <person name="Schmidt S.A."/>
            <person name="Borneman A.R."/>
        </authorList>
    </citation>
    <scope>NUCLEOTIDE SEQUENCE [LARGE SCALE GENOMIC DNA]</scope>
    <source>
        <strain evidence="3">cv. Chardonnay</strain>
        <tissue evidence="2">Leaf</tissue>
    </source>
</reference>
<dbReference type="InterPro" id="IPR050951">
    <property type="entry name" value="Retrovirus_Pol_polyprotein"/>
</dbReference>